<proteinExistence type="predicted"/>
<evidence type="ECO:0000313" key="3">
    <source>
        <dbReference type="Proteomes" id="UP000007431"/>
    </source>
</evidence>
<organism evidence="3">
    <name type="scientific">Schizophyllum commune (strain H4-8 / FGSC 9210)</name>
    <name type="common">Split gill fungus</name>
    <dbReference type="NCBI Taxonomy" id="578458"/>
    <lineage>
        <taxon>Eukaryota</taxon>
        <taxon>Fungi</taxon>
        <taxon>Dikarya</taxon>
        <taxon>Basidiomycota</taxon>
        <taxon>Agaricomycotina</taxon>
        <taxon>Agaricomycetes</taxon>
        <taxon>Agaricomycetidae</taxon>
        <taxon>Agaricales</taxon>
        <taxon>Schizophyllaceae</taxon>
        <taxon>Schizophyllum</taxon>
    </lineage>
</organism>
<dbReference type="Proteomes" id="UP000007431">
    <property type="component" value="Unassembled WGS sequence"/>
</dbReference>
<feature type="compositionally biased region" description="Low complexity" evidence="1">
    <location>
        <begin position="224"/>
        <end position="249"/>
    </location>
</feature>
<keyword evidence="3" id="KW-1185">Reference proteome</keyword>
<feature type="region of interest" description="Disordered" evidence="1">
    <location>
        <begin position="146"/>
        <end position="249"/>
    </location>
</feature>
<name>D8Q2T5_SCHCM</name>
<feature type="compositionally biased region" description="Basic and acidic residues" evidence="1">
    <location>
        <begin position="148"/>
        <end position="158"/>
    </location>
</feature>
<feature type="compositionally biased region" description="Polar residues" evidence="1">
    <location>
        <begin position="35"/>
        <end position="46"/>
    </location>
</feature>
<dbReference type="GeneID" id="9590255"/>
<dbReference type="VEuPathDB" id="FungiDB:SCHCODRAFT_01347856"/>
<dbReference type="HOGENOM" id="CLU_1116295_0_0_1"/>
<dbReference type="InParanoid" id="D8Q2T5"/>
<accession>D8Q2T5</accession>
<evidence type="ECO:0000313" key="2">
    <source>
        <dbReference type="EMBL" id="EFI97580.1"/>
    </source>
</evidence>
<dbReference type="RefSeq" id="XP_003032483.1">
    <property type="nucleotide sequence ID" value="XM_003032437.1"/>
</dbReference>
<feature type="region of interest" description="Disordered" evidence="1">
    <location>
        <begin position="16"/>
        <end position="77"/>
    </location>
</feature>
<sequence length="249" mass="27360">MEILPDERQYTIILSSAGLSSSSSSPSESPELASQFSSTPHATSSEFIAEATDRHPNTESPPRKGPGNFVRRPKVSPARAHRLHLSLSFPRHQIPSLLNCAHALHDRVIAAFHAHQSSQAPKQRPRSSAEQDDTMHRVARYDASGEFTARDTSPERMRKTNGTSDLSREATTPLGERGRRVYAVKHLAKPSDVSHSSSPRRHHGPSPPSMNSNMGWLVHAQPFSLHPLTLPLPTDSPSSSASSSRRIKR</sequence>
<protein>
    <submittedName>
        <fullName evidence="2">Uncharacterized protein</fullName>
    </submittedName>
</protein>
<dbReference type="KEGG" id="scm:SCHCO_01347856"/>
<feature type="non-terminal residue" evidence="2">
    <location>
        <position position="249"/>
    </location>
</feature>
<dbReference type="EMBL" id="GL377305">
    <property type="protein sequence ID" value="EFI97580.1"/>
    <property type="molecule type" value="Genomic_DNA"/>
</dbReference>
<evidence type="ECO:0000256" key="1">
    <source>
        <dbReference type="SAM" id="MobiDB-lite"/>
    </source>
</evidence>
<dbReference type="AlphaFoldDB" id="D8Q2T5"/>
<feature type="compositionally biased region" description="Low complexity" evidence="1">
    <location>
        <begin position="16"/>
        <end position="34"/>
    </location>
</feature>
<feature type="region of interest" description="Disordered" evidence="1">
    <location>
        <begin position="114"/>
        <end position="133"/>
    </location>
</feature>
<reference evidence="2 3" key="1">
    <citation type="journal article" date="2010" name="Nat. Biotechnol.">
        <title>Genome sequence of the model mushroom Schizophyllum commune.</title>
        <authorList>
            <person name="Ohm R.A."/>
            <person name="de Jong J.F."/>
            <person name="Lugones L.G."/>
            <person name="Aerts A."/>
            <person name="Kothe E."/>
            <person name="Stajich J.E."/>
            <person name="de Vries R.P."/>
            <person name="Record E."/>
            <person name="Levasseur A."/>
            <person name="Baker S.E."/>
            <person name="Bartholomew K.A."/>
            <person name="Coutinho P.M."/>
            <person name="Erdmann S."/>
            <person name="Fowler T.J."/>
            <person name="Gathman A.C."/>
            <person name="Lombard V."/>
            <person name="Henrissat B."/>
            <person name="Knabe N."/>
            <person name="Kuees U."/>
            <person name="Lilly W.W."/>
            <person name="Lindquist E."/>
            <person name="Lucas S."/>
            <person name="Magnuson J.K."/>
            <person name="Piumi F."/>
            <person name="Raudaskoski M."/>
            <person name="Salamov A."/>
            <person name="Schmutz J."/>
            <person name="Schwarze F.W.M.R."/>
            <person name="vanKuyk P.A."/>
            <person name="Horton J.S."/>
            <person name="Grigoriev I.V."/>
            <person name="Woesten H.A.B."/>
        </authorList>
    </citation>
    <scope>NUCLEOTIDE SEQUENCE [LARGE SCALE GENOMIC DNA]</scope>
    <source>
        <strain evidence="3">H4-8 / FGSC 9210</strain>
    </source>
</reference>
<gene>
    <name evidence="2" type="ORF">SCHCODRAFT_107594</name>
</gene>